<evidence type="ECO:0000313" key="3">
    <source>
        <dbReference type="EMBL" id="KAF2085378.1"/>
    </source>
</evidence>
<feature type="compositionally biased region" description="Basic and acidic residues" evidence="2">
    <location>
        <begin position="106"/>
        <end position="117"/>
    </location>
</feature>
<feature type="region of interest" description="Disordered" evidence="2">
    <location>
        <begin position="1"/>
        <end position="123"/>
    </location>
</feature>
<feature type="compositionally biased region" description="Polar residues" evidence="2">
    <location>
        <begin position="67"/>
        <end position="89"/>
    </location>
</feature>
<dbReference type="EMBL" id="ML978731">
    <property type="protein sequence ID" value="KAF2085378.1"/>
    <property type="molecule type" value="Genomic_DNA"/>
</dbReference>
<sequence>MAQQYQRFSPYPPPAGSPMQTSPVGIAPPPKRQRLSPNPASPYSPYAATSPYASQPGTPAASFAGLNPQTPLSFNQPELAQPPMGQQSFDAGPRQGPGSMGPPQRPAERPEKEKPTDINDLSDVIGASGIDLREEENYLAQTYQNQHQNASFATSATTASPAALSPNNSFTQLGQGSFGAYRAFQGSGPVSQPPVSQEAIEAEIEEKQKAAARALAESQQQELNNPFLKGNSIRKRVGNIAYEQGVRINVDGVYDRVAPRVKGIQAVGSDGTGIAAVEAAALIDHNAPYQEILTLISLAAKDRLRSVLEDAYGLSRGRRFGSHGVVPPEFSDIAVGDPNQQQQPATAVPTSVTKTAWDQPDSAVSPMTVPMKRVLLFTIPDKLMLRVLQVLTTPPNPSSTPRASPLRRPTPLPRLSQQQPTLRT</sequence>
<organism evidence="3 4">
    <name type="scientific">Saccharata proteae CBS 121410</name>
    <dbReference type="NCBI Taxonomy" id="1314787"/>
    <lineage>
        <taxon>Eukaryota</taxon>
        <taxon>Fungi</taxon>
        <taxon>Dikarya</taxon>
        <taxon>Ascomycota</taxon>
        <taxon>Pezizomycotina</taxon>
        <taxon>Dothideomycetes</taxon>
        <taxon>Dothideomycetes incertae sedis</taxon>
        <taxon>Botryosphaeriales</taxon>
        <taxon>Saccharataceae</taxon>
        <taxon>Saccharata</taxon>
    </lineage>
</organism>
<feature type="compositionally biased region" description="Low complexity" evidence="2">
    <location>
        <begin position="36"/>
        <end position="54"/>
    </location>
</feature>
<name>A0A9P4LXW0_9PEZI</name>
<keyword evidence="1" id="KW-0175">Coiled coil</keyword>
<dbReference type="OrthoDB" id="21060at2759"/>
<dbReference type="AlphaFoldDB" id="A0A9P4LXW0"/>
<feature type="compositionally biased region" description="Low complexity" evidence="2">
    <location>
        <begin position="399"/>
        <end position="424"/>
    </location>
</feature>
<reference evidence="3" key="1">
    <citation type="journal article" date="2020" name="Stud. Mycol.">
        <title>101 Dothideomycetes genomes: a test case for predicting lifestyles and emergence of pathogens.</title>
        <authorList>
            <person name="Haridas S."/>
            <person name="Albert R."/>
            <person name="Binder M."/>
            <person name="Bloem J."/>
            <person name="Labutti K."/>
            <person name="Salamov A."/>
            <person name="Andreopoulos B."/>
            <person name="Baker S."/>
            <person name="Barry K."/>
            <person name="Bills G."/>
            <person name="Bluhm B."/>
            <person name="Cannon C."/>
            <person name="Castanera R."/>
            <person name="Culley D."/>
            <person name="Daum C."/>
            <person name="Ezra D."/>
            <person name="Gonzalez J."/>
            <person name="Henrissat B."/>
            <person name="Kuo A."/>
            <person name="Liang C."/>
            <person name="Lipzen A."/>
            <person name="Lutzoni F."/>
            <person name="Magnuson J."/>
            <person name="Mondo S."/>
            <person name="Nolan M."/>
            <person name="Ohm R."/>
            <person name="Pangilinan J."/>
            <person name="Park H.-J."/>
            <person name="Ramirez L."/>
            <person name="Alfaro M."/>
            <person name="Sun H."/>
            <person name="Tritt A."/>
            <person name="Yoshinaga Y."/>
            <person name="Zwiers L.-H."/>
            <person name="Turgeon B."/>
            <person name="Goodwin S."/>
            <person name="Spatafora J."/>
            <person name="Crous P."/>
            <person name="Grigoriev I."/>
        </authorList>
    </citation>
    <scope>NUCLEOTIDE SEQUENCE</scope>
    <source>
        <strain evidence="3">CBS 121410</strain>
    </source>
</reference>
<protein>
    <submittedName>
        <fullName evidence="3">Uncharacterized protein</fullName>
    </submittedName>
</protein>
<dbReference type="Proteomes" id="UP000799776">
    <property type="component" value="Unassembled WGS sequence"/>
</dbReference>
<accession>A0A9P4LXW0</accession>
<feature type="coiled-coil region" evidence="1">
    <location>
        <begin position="197"/>
        <end position="224"/>
    </location>
</feature>
<proteinExistence type="predicted"/>
<feature type="region of interest" description="Disordered" evidence="2">
    <location>
        <begin position="392"/>
        <end position="424"/>
    </location>
</feature>
<evidence type="ECO:0000256" key="1">
    <source>
        <dbReference type="SAM" id="Coils"/>
    </source>
</evidence>
<comment type="caution">
    <text evidence="3">The sequence shown here is derived from an EMBL/GenBank/DDBJ whole genome shotgun (WGS) entry which is preliminary data.</text>
</comment>
<evidence type="ECO:0000256" key="2">
    <source>
        <dbReference type="SAM" id="MobiDB-lite"/>
    </source>
</evidence>
<keyword evidence="4" id="KW-1185">Reference proteome</keyword>
<evidence type="ECO:0000313" key="4">
    <source>
        <dbReference type="Proteomes" id="UP000799776"/>
    </source>
</evidence>
<gene>
    <name evidence="3" type="ORF">K490DRAFT_46950</name>
</gene>